<reference evidence="9" key="1">
    <citation type="journal article" date="2004" name="Nature">
        <title>Genome duplication in the teleost fish Tetraodon nigroviridis reveals the early vertebrate proto-karyotype.</title>
        <authorList>
            <person name="Jaillon O."/>
            <person name="Aury J.-M."/>
            <person name="Brunet F."/>
            <person name="Petit J.-L."/>
            <person name="Stange-Thomann N."/>
            <person name="Mauceli E."/>
            <person name="Bouneau L."/>
            <person name="Fischer C."/>
            <person name="Ozouf-Costaz C."/>
            <person name="Bernot A."/>
            <person name="Nicaud S."/>
            <person name="Jaffe D."/>
            <person name="Fisher S."/>
            <person name="Lutfalla G."/>
            <person name="Dossat C."/>
            <person name="Segurens B."/>
            <person name="Dasilva C."/>
            <person name="Salanoubat M."/>
            <person name="Levy M."/>
            <person name="Boudet N."/>
            <person name="Castellano S."/>
            <person name="Anthouard V."/>
            <person name="Jubin C."/>
            <person name="Castelli V."/>
            <person name="Katinka M."/>
            <person name="Vacherie B."/>
            <person name="Biemont C."/>
            <person name="Skalli Z."/>
            <person name="Cattolico L."/>
            <person name="Poulain J."/>
            <person name="De Berardinis V."/>
            <person name="Cruaud C."/>
            <person name="Duprat S."/>
            <person name="Brottier P."/>
            <person name="Coutanceau J.-P."/>
            <person name="Gouzy J."/>
            <person name="Parra G."/>
            <person name="Lardier G."/>
            <person name="Chapple C."/>
            <person name="McKernan K.J."/>
            <person name="McEwan P."/>
            <person name="Bosak S."/>
            <person name="Kellis M."/>
            <person name="Volff J.-N."/>
            <person name="Guigo R."/>
            <person name="Zody M.C."/>
            <person name="Mesirov J."/>
            <person name="Lindblad-Toh K."/>
            <person name="Birren B."/>
            <person name="Nusbaum C."/>
            <person name="Kahn D."/>
            <person name="Robinson-Rechavi M."/>
            <person name="Laudet V."/>
            <person name="Schachter V."/>
            <person name="Quetier F."/>
            <person name="Saurin W."/>
            <person name="Scarpelli C."/>
            <person name="Wincker P."/>
            <person name="Lander E.S."/>
            <person name="Weissenbach J."/>
            <person name="Roest Crollius H."/>
        </authorList>
    </citation>
    <scope>NUCLEOTIDE SEQUENCE [LARGE SCALE GENOMIC DNA]</scope>
</reference>
<keyword evidence="3" id="KW-0853">WD repeat</keyword>
<dbReference type="PANTHER" id="PTHR15722">
    <property type="entry name" value="IFT140/172-RELATED"/>
    <property type="match status" value="1"/>
</dbReference>
<dbReference type="EMBL" id="CAAE01011586">
    <property type="protein sequence ID" value="CAF93920.1"/>
    <property type="molecule type" value="Genomic_DNA"/>
</dbReference>
<comment type="caution">
    <text evidence="9">The sequence shown here is derived from an EMBL/GenBank/DDBJ whole genome shotgun (WGS) entry which is preliminary data.</text>
</comment>
<name>Q4SZL2_TETNG</name>
<proteinExistence type="inferred from homology"/>
<evidence type="ECO:0000256" key="5">
    <source>
        <dbReference type="ARBA" id="ARBA00022803"/>
    </source>
</evidence>
<dbReference type="GO" id="GO:0042073">
    <property type="term" value="P:intraciliary transport"/>
    <property type="evidence" value="ECO:0007669"/>
    <property type="project" value="TreeGrafter"/>
</dbReference>
<accession>Q4SZL2</accession>
<dbReference type="InterPro" id="IPR015943">
    <property type="entry name" value="WD40/YVTN_repeat-like_dom_sf"/>
</dbReference>
<dbReference type="GO" id="GO:0036064">
    <property type="term" value="C:ciliary basal body"/>
    <property type="evidence" value="ECO:0007669"/>
    <property type="project" value="TreeGrafter"/>
</dbReference>
<keyword evidence="2" id="KW-0217">Developmental protein</keyword>
<dbReference type="InterPro" id="IPR036322">
    <property type="entry name" value="WD40_repeat_dom_sf"/>
</dbReference>
<dbReference type="Pfam" id="PF00400">
    <property type="entry name" value="WD40"/>
    <property type="match status" value="1"/>
</dbReference>
<keyword evidence="4" id="KW-0677">Repeat</keyword>
<dbReference type="AlphaFoldDB" id="Q4SZL2"/>
<organism evidence="9">
    <name type="scientific">Tetraodon nigroviridis</name>
    <name type="common">Spotted green pufferfish</name>
    <name type="synonym">Chelonodon nigroviridis</name>
    <dbReference type="NCBI Taxonomy" id="99883"/>
    <lineage>
        <taxon>Eukaryota</taxon>
        <taxon>Metazoa</taxon>
        <taxon>Chordata</taxon>
        <taxon>Craniata</taxon>
        <taxon>Vertebrata</taxon>
        <taxon>Euteleostomi</taxon>
        <taxon>Actinopterygii</taxon>
        <taxon>Neopterygii</taxon>
        <taxon>Teleostei</taxon>
        <taxon>Neoteleostei</taxon>
        <taxon>Acanthomorphata</taxon>
        <taxon>Eupercaria</taxon>
        <taxon>Tetraodontiformes</taxon>
        <taxon>Tetradontoidea</taxon>
        <taxon>Tetraodontidae</taxon>
        <taxon>Tetraodon</taxon>
    </lineage>
</organism>
<evidence type="ECO:0000256" key="3">
    <source>
        <dbReference type="ARBA" id="ARBA00022574"/>
    </source>
</evidence>
<dbReference type="GO" id="GO:0005930">
    <property type="term" value="C:axoneme"/>
    <property type="evidence" value="ECO:0007669"/>
    <property type="project" value="TreeGrafter"/>
</dbReference>
<keyword evidence="5" id="KW-0802">TPR repeat</keyword>
<protein>
    <submittedName>
        <fullName evidence="9">(spotted green pufferfish) hypothetical protein</fullName>
    </submittedName>
</protein>
<comment type="similarity">
    <text evidence="8">Belongs to the IFT172 family.</text>
</comment>
<dbReference type="PANTHER" id="PTHR15722:SF2">
    <property type="entry name" value="INTRAFLAGELLAR TRANSPORT PROTEIN 172 HOMOLOG"/>
    <property type="match status" value="1"/>
</dbReference>
<dbReference type="OrthoDB" id="2186662at2759"/>
<evidence type="ECO:0000256" key="2">
    <source>
        <dbReference type="ARBA" id="ARBA00022473"/>
    </source>
</evidence>
<gene>
    <name evidence="9" type="ORF">GSTENG00009792001</name>
</gene>
<dbReference type="HOGENOM" id="CLU_002716_0_0_1"/>
<dbReference type="SUPFAM" id="SSF50978">
    <property type="entry name" value="WD40 repeat-like"/>
    <property type="match status" value="1"/>
</dbReference>
<dbReference type="GO" id="GO:0030992">
    <property type="term" value="C:intraciliary transport particle B"/>
    <property type="evidence" value="ECO:0007669"/>
    <property type="project" value="TreeGrafter"/>
</dbReference>
<evidence type="ECO:0000313" key="9">
    <source>
        <dbReference type="EMBL" id="CAF93920.1"/>
    </source>
</evidence>
<evidence type="ECO:0000256" key="6">
    <source>
        <dbReference type="ARBA" id="ARBA00023069"/>
    </source>
</evidence>
<keyword evidence="7" id="KW-0966">Cell projection</keyword>
<keyword evidence="6" id="KW-0969">Cilium</keyword>
<dbReference type="KEGG" id="tng:GSTEN00009792G001"/>
<evidence type="ECO:0000256" key="8">
    <source>
        <dbReference type="ARBA" id="ARBA00038130"/>
    </source>
</evidence>
<evidence type="ECO:0000256" key="7">
    <source>
        <dbReference type="ARBA" id="ARBA00023273"/>
    </source>
</evidence>
<evidence type="ECO:0000256" key="4">
    <source>
        <dbReference type="ARBA" id="ARBA00022737"/>
    </source>
</evidence>
<comment type="subcellular location">
    <subcellularLocation>
        <location evidence="1">Cell projection</location>
        <location evidence="1">Cilium</location>
    </subcellularLocation>
</comment>
<dbReference type="Gene3D" id="2.130.10.10">
    <property type="entry name" value="YVTN repeat-like/Quinoprotein amine dehydrogenase"/>
    <property type="match status" value="1"/>
</dbReference>
<evidence type="ECO:0000256" key="1">
    <source>
        <dbReference type="ARBA" id="ARBA00004138"/>
    </source>
</evidence>
<sequence>MAWAPNNCKLAVCTADRVVLLFDENGEKRDKFSTKPVASKYGKQSYVVTAMAFSPDSTKIAIGQSDNVIFVYRIGEDW</sequence>
<reference evidence="9" key="2">
    <citation type="submission" date="2004-02" db="EMBL/GenBank/DDBJ databases">
        <authorList>
            <consortium name="Genoscope"/>
            <consortium name="Whitehead Institute Centre for Genome Research"/>
        </authorList>
    </citation>
    <scope>NUCLEOTIDE SEQUENCE</scope>
</reference>
<dbReference type="InterPro" id="IPR001680">
    <property type="entry name" value="WD40_rpt"/>
</dbReference>